<keyword evidence="1 2" id="KW-0732">Signal</keyword>
<evidence type="ECO:0000256" key="1">
    <source>
        <dbReference type="ARBA" id="ARBA00022729"/>
    </source>
</evidence>
<evidence type="ECO:0000313" key="4">
    <source>
        <dbReference type="EMBL" id="MDN4122495.1"/>
    </source>
</evidence>
<dbReference type="Pfam" id="PF02608">
    <property type="entry name" value="Bmp"/>
    <property type="match status" value="1"/>
</dbReference>
<comment type="caution">
    <text evidence="4">The sequence shown here is derived from an EMBL/GenBank/DDBJ whole genome shotgun (WGS) entry which is preliminary data.</text>
</comment>
<feature type="chain" id="PRO_5047453226" evidence="2">
    <location>
        <begin position="29"/>
        <end position="362"/>
    </location>
</feature>
<proteinExistence type="predicted"/>
<dbReference type="SUPFAM" id="SSF53822">
    <property type="entry name" value="Periplasmic binding protein-like I"/>
    <property type="match status" value="1"/>
</dbReference>
<dbReference type="RefSeq" id="WP_266123290.1">
    <property type="nucleotide sequence ID" value="NZ_JAJHNU010000004.1"/>
</dbReference>
<dbReference type="Gene3D" id="3.40.50.2300">
    <property type="match status" value="2"/>
</dbReference>
<protein>
    <submittedName>
        <fullName evidence="4">BMP family ABC transporter substrate-binding protein</fullName>
    </submittedName>
</protein>
<dbReference type="InterPro" id="IPR052910">
    <property type="entry name" value="ABC-Purine-Binding"/>
</dbReference>
<sequence length="362" mass="39173">MSGQFLRNVLLAAAVAAPVTLVSTAAQAEEPLKVGFVYVSPIGEAGWTWQQDIGRKEMEEALKGKVVTQYVENVPEGADAERVIRDLAQQGNKLIFTTSFGYMNPTQKVAKQFPDVKFVHSTGYKTAPNVATTNARFYESRYLAGVLAGKMTESNIIGYVGAYPIPEVLQGINAFATGLRSVNPDAEVRVVWANTWYDPGKERDAAVTLLSQGADVVTHHTDSTATVQAAEEAGKYAIAYHSDMSRFAPKAQLAAVTHHWGKYFTDKATEVLEGTWQADGTWGGIDSGMAELEGFGPEVPAEVKEFVLAKKAEIAAGTLQPFAAPVVDNEGKVRLEAGHLDDDALNRMDYYVQGVAGKLPRK</sequence>
<dbReference type="Proteomes" id="UP001168613">
    <property type="component" value="Unassembled WGS sequence"/>
</dbReference>
<gene>
    <name evidence="4" type="ORF">LMS43_14460</name>
</gene>
<feature type="signal peptide" evidence="2">
    <location>
        <begin position="1"/>
        <end position="28"/>
    </location>
</feature>
<accession>A0ABT8EN15</accession>
<evidence type="ECO:0000256" key="2">
    <source>
        <dbReference type="SAM" id="SignalP"/>
    </source>
</evidence>
<evidence type="ECO:0000313" key="5">
    <source>
        <dbReference type="Proteomes" id="UP001168613"/>
    </source>
</evidence>
<dbReference type="EMBL" id="JAJHNU010000004">
    <property type="protein sequence ID" value="MDN4122495.1"/>
    <property type="molecule type" value="Genomic_DNA"/>
</dbReference>
<dbReference type="PANTHER" id="PTHR43208">
    <property type="entry name" value="ABC TRANSPORTER SUBSTRATE-BINDING PROTEIN"/>
    <property type="match status" value="1"/>
</dbReference>
<organism evidence="4 5">
    <name type="scientific">Alcaligenes endophyticus</name>
    <dbReference type="NCBI Taxonomy" id="1929088"/>
    <lineage>
        <taxon>Bacteria</taxon>
        <taxon>Pseudomonadati</taxon>
        <taxon>Pseudomonadota</taxon>
        <taxon>Betaproteobacteria</taxon>
        <taxon>Burkholderiales</taxon>
        <taxon>Alcaligenaceae</taxon>
        <taxon>Alcaligenes</taxon>
    </lineage>
</organism>
<name>A0ABT8EN15_9BURK</name>
<dbReference type="InterPro" id="IPR003760">
    <property type="entry name" value="PnrA-like"/>
</dbReference>
<evidence type="ECO:0000259" key="3">
    <source>
        <dbReference type="Pfam" id="PF02608"/>
    </source>
</evidence>
<dbReference type="CDD" id="cd19963">
    <property type="entry name" value="PBP1_BMP-like"/>
    <property type="match status" value="1"/>
</dbReference>
<dbReference type="InterPro" id="IPR028082">
    <property type="entry name" value="Peripla_BP_I"/>
</dbReference>
<reference evidence="4" key="1">
    <citation type="submission" date="2021-11" db="EMBL/GenBank/DDBJ databases">
        <title>Draft genome sequence of Alcaligenes endophyticus type strain CCUG 75668T.</title>
        <authorList>
            <person name="Salva-Serra F."/>
            <person name="Duran R.E."/>
            <person name="Seeger M."/>
            <person name="Moore E.R.B."/>
            <person name="Jaen-Luchoro D."/>
        </authorList>
    </citation>
    <scope>NUCLEOTIDE SEQUENCE</scope>
    <source>
        <strain evidence="4">CCUG 75668</strain>
    </source>
</reference>
<dbReference type="PANTHER" id="PTHR43208:SF1">
    <property type="entry name" value="ABC TRANSPORTER SUBSTRATE-BINDING PROTEIN"/>
    <property type="match status" value="1"/>
</dbReference>
<feature type="domain" description="ABC transporter substrate-binding protein PnrA-like" evidence="3">
    <location>
        <begin position="33"/>
        <end position="293"/>
    </location>
</feature>
<keyword evidence="5" id="KW-1185">Reference proteome</keyword>